<evidence type="ECO:0000313" key="1">
    <source>
        <dbReference type="EMBL" id="TNV86914.1"/>
    </source>
</evidence>
<proteinExistence type="predicted"/>
<name>A0A8J8T965_HALGN</name>
<accession>A0A8J8T965</accession>
<dbReference type="AlphaFoldDB" id="A0A8J8T965"/>
<gene>
    <name evidence="1" type="ORF">FGO68_gene8689</name>
</gene>
<comment type="caution">
    <text evidence="1">The sequence shown here is derived from an EMBL/GenBank/DDBJ whole genome shotgun (WGS) entry which is preliminary data.</text>
</comment>
<reference evidence="1" key="1">
    <citation type="submission" date="2019-06" db="EMBL/GenBank/DDBJ databases">
        <authorList>
            <person name="Zheng W."/>
        </authorList>
    </citation>
    <scope>NUCLEOTIDE SEQUENCE</scope>
    <source>
        <strain evidence="1">QDHG01</strain>
    </source>
</reference>
<organism evidence="1 2">
    <name type="scientific">Halteria grandinella</name>
    <dbReference type="NCBI Taxonomy" id="5974"/>
    <lineage>
        <taxon>Eukaryota</taxon>
        <taxon>Sar</taxon>
        <taxon>Alveolata</taxon>
        <taxon>Ciliophora</taxon>
        <taxon>Intramacronucleata</taxon>
        <taxon>Spirotrichea</taxon>
        <taxon>Stichotrichia</taxon>
        <taxon>Sporadotrichida</taxon>
        <taxon>Halteriidae</taxon>
        <taxon>Halteria</taxon>
    </lineage>
</organism>
<sequence>MKIIKWIIQYINVCILLSNRLGYTLYKTHTSTNHKYPLRESLCLQIHLRYIIIFLKEDSITSRSFASAE</sequence>
<dbReference type="Proteomes" id="UP000785679">
    <property type="component" value="Unassembled WGS sequence"/>
</dbReference>
<keyword evidence="2" id="KW-1185">Reference proteome</keyword>
<protein>
    <submittedName>
        <fullName evidence="1">Uncharacterized protein</fullName>
    </submittedName>
</protein>
<dbReference type="EMBL" id="RRYP01000744">
    <property type="protein sequence ID" value="TNV86914.1"/>
    <property type="molecule type" value="Genomic_DNA"/>
</dbReference>
<evidence type="ECO:0000313" key="2">
    <source>
        <dbReference type="Proteomes" id="UP000785679"/>
    </source>
</evidence>